<organism evidence="2 3">
    <name type="scientific">Haloferula luteola</name>
    <dbReference type="NCBI Taxonomy" id="595692"/>
    <lineage>
        <taxon>Bacteria</taxon>
        <taxon>Pseudomonadati</taxon>
        <taxon>Verrucomicrobiota</taxon>
        <taxon>Verrucomicrobiia</taxon>
        <taxon>Verrucomicrobiales</taxon>
        <taxon>Verrucomicrobiaceae</taxon>
        <taxon>Haloferula</taxon>
    </lineage>
</organism>
<evidence type="ECO:0000259" key="1">
    <source>
        <dbReference type="PROSITE" id="PS50930"/>
    </source>
</evidence>
<dbReference type="Gene3D" id="3.30.450.40">
    <property type="match status" value="1"/>
</dbReference>
<dbReference type="AlphaFoldDB" id="A0A840VB77"/>
<dbReference type="PROSITE" id="PS50930">
    <property type="entry name" value="HTH_LYTTR"/>
    <property type="match status" value="1"/>
</dbReference>
<feature type="domain" description="HTH LytTR-type" evidence="1">
    <location>
        <begin position="223"/>
        <end position="287"/>
    </location>
</feature>
<dbReference type="Pfam" id="PF04397">
    <property type="entry name" value="LytTR"/>
    <property type="match status" value="1"/>
</dbReference>
<dbReference type="SUPFAM" id="SSF55781">
    <property type="entry name" value="GAF domain-like"/>
    <property type="match status" value="1"/>
</dbReference>
<sequence>MGNRDDKRFWYRCAHLLMRLPPDQAIPRILRSLGRAHRADRAWLLRYNRGFTHFWNAYEWTRGDATAHVEELQGIPVEMAAWLHERLLLDQPVQISDVAQMPRRARALQAEFRRQGITSLLSVPIFHRGRLAFQIGYDATQRSESWSDPEIDQLRQVGRLLALLLLSDPTRDADPAPPVSQVHLHQASRHHSLPLEEITHITALGDYSRVHFLDGRDLSDARSLRQWESELTPVRFLRINRSTIVNLLCLESLDRKGGAWKLSLRGLASSLSVGRPFRAALRQRLDF</sequence>
<dbReference type="Proteomes" id="UP000557717">
    <property type="component" value="Unassembled WGS sequence"/>
</dbReference>
<name>A0A840VB77_9BACT</name>
<dbReference type="InterPro" id="IPR029016">
    <property type="entry name" value="GAF-like_dom_sf"/>
</dbReference>
<dbReference type="EMBL" id="JACHFD010000016">
    <property type="protein sequence ID" value="MBB5352804.1"/>
    <property type="molecule type" value="Genomic_DNA"/>
</dbReference>
<dbReference type="SMART" id="SM00850">
    <property type="entry name" value="LytTR"/>
    <property type="match status" value="1"/>
</dbReference>
<dbReference type="InterPro" id="IPR007492">
    <property type="entry name" value="LytTR_DNA-bd_dom"/>
</dbReference>
<comment type="caution">
    <text evidence="2">The sequence shown here is derived from an EMBL/GenBank/DDBJ whole genome shotgun (WGS) entry which is preliminary data.</text>
</comment>
<keyword evidence="2" id="KW-0238">DNA-binding</keyword>
<evidence type="ECO:0000313" key="3">
    <source>
        <dbReference type="Proteomes" id="UP000557717"/>
    </source>
</evidence>
<proteinExistence type="predicted"/>
<keyword evidence="3" id="KW-1185">Reference proteome</keyword>
<dbReference type="Pfam" id="PF01590">
    <property type="entry name" value="GAF"/>
    <property type="match status" value="1"/>
</dbReference>
<dbReference type="Gene3D" id="2.40.50.1020">
    <property type="entry name" value="LytTr DNA-binding domain"/>
    <property type="match status" value="1"/>
</dbReference>
<reference evidence="2 3" key="1">
    <citation type="submission" date="2020-08" db="EMBL/GenBank/DDBJ databases">
        <title>Genomic Encyclopedia of Type Strains, Phase IV (KMG-IV): sequencing the most valuable type-strain genomes for metagenomic binning, comparative biology and taxonomic classification.</title>
        <authorList>
            <person name="Goeker M."/>
        </authorList>
    </citation>
    <scope>NUCLEOTIDE SEQUENCE [LARGE SCALE GENOMIC DNA]</scope>
    <source>
        <strain evidence="2 3">YC6886</strain>
    </source>
</reference>
<dbReference type="GO" id="GO:0003677">
    <property type="term" value="F:DNA binding"/>
    <property type="evidence" value="ECO:0007669"/>
    <property type="project" value="UniProtKB-KW"/>
</dbReference>
<protein>
    <submittedName>
        <fullName evidence="2">DNA-binding LytR/AlgR family response regulator</fullName>
    </submittedName>
</protein>
<accession>A0A840VB77</accession>
<evidence type="ECO:0000313" key="2">
    <source>
        <dbReference type="EMBL" id="MBB5352804.1"/>
    </source>
</evidence>
<dbReference type="InterPro" id="IPR003018">
    <property type="entry name" value="GAF"/>
</dbReference>
<gene>
    <name evidence="2" type="ORF">HNR46_003052</name>
</gene>